<evidence type="ECO:0000256" key="3">
    <source>
        <dbReference type="ARBA" id="ARBA00022553"/>
    </source>
</evidence>
<name>A0A916VNB0_9RHOB</name>
<dbReference type="InterPro" id="IPR005467">
    <property type="entry name" value="His_kinase_dom"/>
</dbReference>
<dbReference type="EMBL" id="BMKA01000001">
    <property type="protein sequence ID" value="GGA10867.1"/>
    <property type="molecule type" value="Genomic_DNA"/>
</dbReference>
<dbReference type="SUPFAM" id="SSF52172">
    <property type="entry name" value="CheY-like"/>
    <property type="match status" value="1"/>
</dbReference>
<evidence type="ECO:0000313" key="8">
    <source>
        <dbReference type="EMBL" id="GGA10867.1"/>
    </source>
</evidence>
<dbReference type="PANTHER" id="PTHR43065:SF42">
    <property type="entry name" value="TWO-COMPONENT SENSOR PPRA"/>
    <property type="match status" value="1"/>
</dbReference>
<dbReference type="InterPro" id="IPR003661">
    <property type="entry name" value="HisK_dim/P_dom"/>
</dbReference>
<keyword evidence="9" id="KW-1185">Reference proteome</keyword>
<gene>
    <name evidence="8" type="ORF">GCM10011498_08760</name>
</gene>
<evidence type="ECO:0000256" key="2">
    <source>
        <dbReference type="ARBA" id="ARBA00012438"/>
    </source>
</evidence>
<dbReference type="PROSITE" id="PS50110">
    <property type="entry name" value="RESPONSE_REGULATORY"/>
    <property type="match status" value="1"/>
</dbReference>
<dbReference type="Gene3D" id="3.30.565.10">
    <property type="entry name" value="Histidine kinase-like ATPase, C-terminal domain"/>
    <property type="match status" value="1"/>
</dbReference>
<dbReference type="Pfam" id="PF00072">
    <property type="entry name" value="Response_reg"/>
    <property type="match status" value="1"/>
</dbReference>
<dbReference type="InterPro" id="IPR036890">
    <property type="entry name" value="HATPase_C_sf"/>
</dbReference>
<dbReference type="SMART" id="SM00388">
    <property type="entry name" value="HisKA"/>
    <property type="match status" value="1"/>
</dbReference>
<dbReference type="PROSITE" id="PS50109">
    <property type="entry name" value="HIS_KIN"/>
    <property type="match status" value="1"/>
</dbReference>
<dbReference type="Proteomes" id="UP000628017">
    <property type="component" value="Unassembled WGS sequence"/>
</dbReference>
<evidence type="ECO:0000313" key="9">
    <source>
        <dbReference type="Proteomes" id="UP000628017"/>
    </source>
</evidence>
<dbReference type="PANTHER" id="PTHR43065">
    <property type="entry name" value="SENSOR HISTIDINE KINASE"/>
    <property type="match status" value="1"/>
</dbReference>
<organism evidence="8 9">
    <name type="scientific">Neptunicoccus cionae</name>
    <dbReference type="NCBI Taxonomy" id="2035344"/>
    <lineage>
        <taxon>Bacteria</taxon>
        <taxon>Pseudomonadati</taxon>
        <taxon>Pseudomonadota</taxon>
        <taxon>Alphaproteobacteria</taxon>
        <taxon>Rhodobacterales</taxon>
        <taxon>Paracoccaceae</taxon>
        <taxon>Neptunicoccus</taxon>
    </lineage>
</organism>
<keyword evidence="3 4" id="KW-0597">Phosphoprotein</keyword>
<feature type="domain" description="Histidine kinase" evidence="6">
    <location>
        <begin position="227"/>
        <end position="450"/>
    </location>
</feature>
<evidence type="ECO:0000259" key="6">
    <source>
        <dbReference type="PROSITE" id="PS50109"/>
    </source>
</evidence>
<reference evidence="8" key="2">
    <citation type="submission" date="2020-09" db="EMBL/GenBank/DDBJ databases">
        <authorList>
            <person name="Sun Q."/>
            <person name="Zhou Y."/>
        </authorList>
    </citation>
    <scope>NUCLEOTIDE SEQUENCE</scope>
    <source>
        <strain evidence="8">CGMCC 1.15880</strain>
    </source>
</reference>
<feature type="transmembrane region" description="Helical" evidence="5">
    <location>
        <begin position="9"/>
        <end position="27"/>
    </location>
</feature>
<dbReference type="GO" id="GO:0000155">
    <property type="term" value="F:phosphorelay sensor kinase activity"/>
    <property type="evidence" value="ECO:0007669"/>
    <property type="project" value="InterPro"/>
</dbReference>
<dbReference type="SUPFAM" id="SSF55874">
    <property type="entry name" value="ATPase domain of HSP90 chaperone/DNA topoisomerase II/histidine kinase"/>
    <property type="match status" value="1"/>
</dbReference>
<dbReference type="InterPro" id="IPR003594">
    <property type="entry name" value="HATPase_dom"/>
</dbReference>
<dbReference type="Gene3D" id="3.30.450.20">
    <property type="entry name" value="PAS domain"/>
    <property type="match status" value="1"/>
</dbReference>
<feature type="modified residue" description="4-aspartylphosphate" evidence="4">
    <location>
        <position position="525"/>
    </location>
</feature>
<comment type="caution">
    <text evidence="8">The sequence shown here is derived from an EMBL/GenBank/DDBJ whole genome shotgun (WGS) entry which is preliminary data.</text>
</comment>
<dbReference type="Pfam" id="PF02518">
    <property type="entry name" value="HATPase_c"/>
    <property type="match status" value="1"/>
</dbReference>
<comment type="catalytic activity">
    <reaction evidence="1">
        <text>ATP + protein L-histidine = ADP + protein N-phospho-L-histidine.</text>
        <dbReference type="EC" id="2.7.13.3"/>
    </reaction>
</comment>
<evidence type="ECO:0000256" key="5">
    <source>
        <dbReference type="SAM" id="Phobius"/>
    </source>
</evidence>
<feature type="domain" description="Response regulatory" evidence="7">
    <location>
        <begin position="474"/>
        <end position="590"/>
    </location>
</feature>
<dbReference type="InterPro" id="IPR001789">
    <property type="entry name" value="Sig_transdc_resp-reg_receiver"/>
</dbReference>
<dbReference type="InterPro" id="IPR011006">
    <property type="entry name" value="CheY-like_superfamily"/>
</dbReference>
<accession>A0A916VNB0</accession>
<dbReference type="InterPro" id="IPR036097">
    <property type="entry name" value="HisK_dim/P_sf"/>
</dbReference>
<dbReference type="Gene3D" id="1.10.287.130">
    <property type="match status" value="1"/>
</dbReference>
<evidence type="ECO:0000256" key="1">
    <source>
        <dbReference type="ARBA" id="ARBA00000085"/>
    </source>
</evidence>
<dbReference type="CDD" id="cd00082">
    <property type="entry name" value="HisKA"/>
    <property type="match status" value="1"/>
</dbReference>
<dbReference type="InterPro" id="IPR035965">
    <property type="entry name" value="PAS-like_dom_sf"/>
</dbReference>
<dbReference type="SUPFAM" id="SSF47384">
    <property type="entry name" value="Homodimeric domain of signal transducing histidine kinase"/>
    <property type="match status" value="1"/>
</dbReference>
<evidence type="ECO:0000256" key="4">
    <source>
        <dbReference type="PROSITE-ProRule" id="PRU00169"/>
    </source>
</evidence>
<keyword evidence="5" id="KW-0472">Membrane</keyword>
<dbReference type="FunFam" id="1.10.287.130:FF:000037">
    <property type="entry name" value="Hybrid sensor histidine kinase/response regulator"/>
    <property type="match status" value="1"/>
</dbReference>
<dbReference type="PRINTS" id="PR00344">
    <property type="entry name" value="BCTRLSENSOR"/>
</dbReference>
<dbReference type="Pfam" id="PF00512">
    <property type="entry name" value="HisKA"/>
    <property type="match status" value="1"/>
</dbReference>
<sequence length="591" mass="64267">MAGFKISQYVTQVALIWIVGTSLGLLWLMPDPIAWFGIIAFLGGFSLVLIARRQNDAAAQQAEIKEEFSVGLPPAKAEYTPPQPALAPMSETLITEKMQQLFDRLPVALVQIDSRGRVGQSNAAAREFLRLEPAESPLFDSLVEGMGRSVSTWIKSARDLQEPTNPEMVHVRRSNGEEILQVSLMPPPVAGQGGLIATLSDATELKSLEAQFVQSQKMQAIGQLAGGVAHDFNNLLTAISGYCDLLLLRHEKGDPDYNDLIQITQNSNRAAALVGQLLAFSRKQTLQPKVVSVNEALSDLTHLLSRLLGEKVQLNAEYGKDLPRAYVDGRQIEQVIMNLVVNARDAMPDGGEVIIKSGMRVYDRPTRVDRAQVPKGTYVTVSVADTGCGIPPEHMEKLFEPFFTTKELGEGTGLGLSMAYGIVKQTSGFIFAHSTVGEGSEFTLLLPAHDGREPTVAIPKPNRANLSKSLNGLSVMLVEDEAPVRTFVARALAMQGVRVTEAASAEIALEKLEDADLHVDLIVSDVVMPGMDGPTWVVKAQESRPDVNVIFVSGYAEESFTSEYGEIPNAHFLPKPFSLKQLTETVRDLAA</sequence>
<dbReference type="RefSeq" id="WP_188671259.1">
    <property type="nucleotide sequence ID" value="NZ_BMKA01000001.1"/>
</dbReference>
<dbReference type="InterPro" id="IPR004358">
    <property type="entry name" value="Sig_transdc_His_kin-like_C"/>
</dbReference>
<protein>
    <recommendedName>
        <fullName evidence="2">histidine kinase</fullName>
        <ecNumber evidence="2">2.7.13.3</ecNumber>
    </recommendedName>
</protein>
<proteinExistence type="predicted"/>
<keyword evidence="5" id="KW-1133">Transmembrane helix</keyword>
<dbReference type="AlphaFoldDB" id="A0A916VNB0"/>
<dbReference type="SMART" id="SM00387">
    <property type="entry name" value="HATPase_c"/>
    <property type="match status" value="1"/>
</dbReference>
<dbReference type="SMART" id="SM00448">
    <property type="entry name" value="REC"/>
    <property type="match status" value="1"/>
</dbReference>
<keyword evidence="5" id="KW-0812">Transmembrane</keyword>
<dbReference type="Gene3D" id="3.40.50.2300">
    <property type="match status" value="1"/>
</dbReference>
<evidence type="ECO:0000259" key="7">
    <source>
        <dbReference type="PROSITE" id="PS50110"/>
    </source>
</evidence>
<dbReference type="EC" id="2.7.13.3" evidence="2"/>
<dbReference type="SUPFAM" id="SSF55785">
    <property type="entry name" value="PYP-like sensor domain (PAS domain)"/>
    <property type="match status" value="1"/>
</dbReference>
<reference evidence="8" key="1">
    <citation type="journal article" date="2014" name="Int. J. Syst. Evol. Microbiol.">
        <title>Complete genome sequence of Corynebacterium casei LMG S-19264T (=DSM 44701T), isolated from a smear-ripened cheese.</title>
        <authorList>
            <consortium name="US DOE Joint Genome Institute (JGI-PGF)"/>
            <person name="Walter F."/>
            <person name="Albersmeier A."/>
            <person name="Kalinowski J."/>
            <person name="Ruckert C."/>
        </authorList>
    </citation>
    <scope>NUCLEOTIDE SEQUENCE</scope>
    <source>
        <strain evidence="8">CGMCC 1.15880</strain>
    </source>
</reference>